<organism evidence="3 4">
    <name type="scientific">Hymenobacter monticola</name>
    <dbReference type="NCBI Taxonomy" id="1705399"/>
    <lineage>
        <taxon>Bacteria</taxon>
        <taxon>Pseudomonadati</taxon>
        <taxon>Bacteroidota</taxon>
        <taxon>Cytophagia</taxon>
        <taxon>Cytophagales</taxon>
        <taxon>Hymenobacteraceae</taxon>
        <taxon>Hymenobacter</taxon>
    </lineage>
</organism>
<dbReference type="RefSeq" id="WP_243511768.1">
    <property type="nucleotide sequence ID" value="NZ_CP094534.1"/>
</dbReference>
<keyword evidence="4" id="KW-1185">Reference proteome</keyword>
<feature type="transmembrane region" description="Helical" evidence="2">
    <location>
        <begin position="7"/>
        <end position="27"/>
    </location>
</feature>
<evidence type="ECO:0000256" key="2">
    <source>
        <dbReference type="SAM" id="Phobius"/>
    </source>
</evidence>
<sequence>MSFRAFASMLFFLAIGALVVFFGLHWLQVAVGSLVDWLIGIGIVWWLATVTTLPWNAHFAALGVVQEAEASRERGVAVNEEHVSYARRIAARFRTLAVALHVLTAVVLAVLAYFHVTALGYPAAVAALVLTFARPAARAYEHLADRLRLMQHQVHYPREDVLELRTRVHELESQLQSVLTSLDATENDTWAYGLAQQQAADKRHLDRLDSLLEELTRQNARDHEALARQTTQEIAKLSEDARFLNQVRELIRFVKTA</sequence>
<proteinExistence type="predicted"/>
<evidence type="ECO:0000313" key="3">
    <source>
        <dbReference type="EMBL" id="UOE32721.1"/>
    </source>
</evidence>
<name>A0ABY4B0N1_9BACT</name>
<reference evidence="3 4" key="1">
    <citation type="submission" date="2022-03" db="EMBL/GenBank/DDBJ databases">
        <title>Hymenobactersp. isolated from the air.</title>
        <authorList>
            <person name="Won M."/>
            <person name="Kwon S.-W."/>
        </authorList>
    </citation>
    <scope>NUCLEOTIDE SEQUENCE [LARGE SCALE GENOMIC DNA]</scope>
    <source>
        <strain evidence="3 4">KACC 22596</strain>
    </source>
</reference>
<dbReference type="Proteomes" id="UP000831390">
    <property type="component" value="Chromosome"/>
</dbReference>
<accession>A0ABY4B0N1</accession>
<keyword evidence="2" id="KW-0472">Membrane</keyword>
<feature type="coiled-coil region" evidence="1">
    <location>
        <begin position="168"/>
        <end position="247"/>
    </location>
</feature>
<keyword evidence="1" id="KW-0175">Coiled coil</keyword>
<feature type="transmembrane region" description="Helical" evidence="2">
    <location>
        <begin position="39"/>
        <end position="65"/>
    </location>
</feature>
<keyword evidence="2" id="KW-1133">Transmembrane helix</keyword>
<keyword evidence="2" id="KW-0812">Transmembrane</keyword>
<dbReference type="EMBL" id="CP094534">
    <property type="protein sequence ID" value="UOE32721.1"/>
    <property type="molecule type" value="Genomic_DNA"/>
</dbReference>
<evidence type="ECO:0000256" key="1">
    <source>
        <dbReference type="SAM" id="Coils"/>
    </source>
</evidence>
<evidence type="ECO:0000313" key="4">
    <source>
        <dbReference type="Proteomes" id="UP000831390"/>
    </source>
</evidence>
<protein>
    <submittedName>
        <fullName evidence="3">Uncharacterized protein</fullName>
    </submittedName>
</protein>
<gene>
    <name evidence="3" type="ORF">MTP16_16480</name>
</gene>
<feature type="transmembrane region" description="Helical" evidence="2">
    <location>
        <begin position="96"/>
        <end position="114"/>
    </location>
</feature>